<feature type="transmembrane region" description="Helical" evidence="8">
    <location>
        <begin position="314"/>
        <end position="332"/>
    </location>
</feature>
<evidence type="ECO:0000313" key="10">
    <source>
        <dbReference type="EMBL" id="ACB95372.1"/>
    </source>
</evidence>
<keyword evidence="7 8" id="KW-0472">Membrane</keyword>
<keyword evidence="11" id="KW-1185">Reference proteome</keyword>
<dbReference type="GO" id="GO:0140359">
    <property type="term" value="F:ABC-type transporter activity"/>
    <property type="evidence" value="ECO:0007669"/>
    <property type="project" value="InterPro"/>
</dbReference>
<evidence type="ECO:0000313" key="11">
    <source>
        <dbReference type="Proteomes" id="UP000001695"/>
    </source>
</evidence>
<dbReference type="Proteomes" id="UP000001695">
    <property type="component" value="Chromosome"/>
</dbReference>
<dbReference type="PANTHER" id="PTHR30294">
    <property type="entry name" value="MEMBRANE COMPONENT OF ABC TRANSPORTER YHHJ-RELATED"/>
    <property type="match status" value="1"/>
</dbReference>
<accession>B2ICU8</accession>
<dbReference type="PANTHER" id="PTHR30294:SF47">
    <property type="entry name" value="INNER MEMBRANE TRANSPORT PERMEASE YHHJ"/>
    <property type="match status" value="1"/>
</dbReference>
<feature type="transmembrane region" description="Helical" evidence="8">
    <location>
        <begin position="281"/>
        <end position="307"/>
    </location>
</feature>
<dbReference type="Gene3D" id="3.40.1710.10">
    <property type="entry name" value="abc type-2 transporter like domain"/>
    <property type="match status" value="1"/>
</dbReference>
<gene>
    <name evidence="10" type="ordered locus">Bind_1742</name>
</gene>
<sequence length="401" mass="43889">MVASPQPAPPKPPAPTATMPRSFWAKILLHIENIFHLTTKELRSIRADPIMLILVVYAFSLAVYTVANGASTEARDLTIGIVDEDHSGLSRRLLDAMTPPLFKKAVSITADQIDPMMNSGELVFVLEIPPRFEQDLLTGHPTSVQLNVDATAMTQAGNGSVYIQNIVMNETAKYLISREFNIPLPVNFVTRVKFNPNLDSSWFTSVMQVVNNVTMLTIILTGAALIREREQGTVEHLLVMPLLPAEIMLSKIIANSLVILIAATCSLIFVVQWWLQVPIPGSIALFCLGTAVYAITVAALGIVLGTIASTMGQFGLLVIPVMLIMQLLSGSTTPMESMPSWLRYLMQVISPTPHFVSFAQGVLYRGADLTILWPDLAAVAAIGIAYFTFSLRRFRHVIFGA</sequence>
<name>B2ICU8_BEII9</name>
<feature type="transmembrane region" description="Helical" evidence="8">
    <location>
        <begin position="50"/>
        <end position="67"/>
    </location>
</feature>
<proteinExistence type="inferred from homology"/>
<dbReference type="KEGG" id="bid:Bind_1742"/>
<dbReference type="STRING" id="395963.Bind_1742"/>
<dbReference type="InterPro" id="IPR051449">
    <property type="entry name" value="ABC-2_transporter_component"/>
</dbReference>
<feature type="transmembrane region" description="Helical" evidence="8">
    <location>
        <begin position="252"/>
        <end position="275"/>
    </location>
</feature>
<dbReference type="RefSeq" id="WP_012384729.1">
    <property type="nucleotide sequence ID" value="NC_010581.1"/>
</dbReference>
<evidence type="ECO:0000256" key="7">
    <source>
        <dbReference type="ARBA" id="ARBA00023136"/>
    </source>
</evidence>
<dbReference type="eggNOG" id="COG0842">
    <property type="taxonomic scope" value="Bacteria"/>
</dbReference>
<evidence type="ECO:0000256" key="4">
    <source>
        <dbReference type="ARBA" id="ARBA00022475"/>
    </source>
</evidence>
<dbReference type="HOGENOM" id="CLU_039483_8_1_5"/>
<dbReference type="InterPro" id="IPR047817">
    <property type="entry name" value="ABC2_TM_bact-type"/>
</dbReference>
<dbReference type="PROSITE" id="PS51012">
    <property type="entry name" value="ABC_TM2"/>
    <property type="match status" value="1"/>
</dbReference>
<comment type="subcellular location">
    <subcellularLocation>
        <location evidence="1">Cell membrane</location>
        <topology evidence="1">Multi-pass membrane protein</topology>
    </subcellularLocation>
</comment>
<keyword evidence="6 8" id="KW-1133">Transmembrane helix</keyword>
<evidence type="ECO:0000256" key="5">
    <source>
        <dbReference type="ARBA" id="ARBA00022692"/>
    </source>
</evidence>
<evidence type="ECO:0000256" key="6">
    <source>
        <dbReference type="ARBA" id="ARBA00022989"/>
    </source>
</evidence>
<evidence type="ECO:0000256" key="2">
    <source>
        <dbReference type="ARBA" id="ARBA00007783"/>
    </source>
</evidence>
<evidence type="ECO:0000259" key="9">
    <source>
        <dbReference type="PROSITE" id="PS51012"/>
    </source>
</evidence>
<dbReference type="AlphaFoldDB" id="B2ICU8"/>
<comment type="similarity">
    <text evidence="2">Belongs to the ABC-2 integral membrane protein family.</text>
</comment>
<dbReference type="Pfam" id="PF12698">
    <property type="entry name" value="ABC2_membrane_3"/>
    <property type="match status" value="1"/>
</dbReference>
<keyword evidence="4" id="KW-1003">Cell membrane</keyword>
<dbReference type="GO" id="GO:0005886">
    <property type="term" value="C:plasma membrane"/>
    <property type="evidence" value="ECO:0007669"/>
    <property type="project" value="UniProtKB-SubCell"/>
</dbReference>
<keyword evidence="5 8" id="KW-0812">Transmembrane</keyword>
<feature type="domain" description="ABC transmembrane type-2" evidence="9">
    <location>
        <begin position="160"/>
        <end position="397"/>
    </location>
</feature>
<reference evidence="10 11" key="2">
    <citation type="journal article" date="2010" name="J. Bacteriol.">
        <title>Complete genome sequence of Beijerinckia indica subsp. indica.</title>
        <authorList>
            <person name="Tamas I."/>
            <person name="Dedysh S.N."/>
            <person name="Liesack W."/>
            <person name="Stott M.B."/>
            <person name="Alam M."/>
            <person name="Murrell J.C."/>
            <person name="Dunfield P.F."/>
        </authorList>
    </citation>
    <scope>NUCLEOTIDE SEQUENCE [LARGE SCALE GENOMIC DNA]</scope>
    <source>
        <strain evidence="11">ATCC 9039 / DSM 1715 / NCIMB 8712</strain>
    </source>
</reference>
<organism evidence="10 11">
    <name type="scientific">Beijerinckia indica subsp. indica (strain ATCC 9039 / DSM 1715 / NCIMB 8712)</name>
    <dbReference type="NCBI Taxonomy" id="395963"/>
    <lineage>
        <taxon>Bacteria</taxon>
        <taxon>Pseudomonadati</taxon>
        <taxon>Pseudomonadota</taxon>
        <taxon>Alphaproteobacteria</taxon>
        <taxon>Hyphomicrobiales</taxon>
        <taxon>Beijerinckiaceae</taxon>
        <taxon>Beijerinckia</taxon>
    </lineage>
</organism>
<evidence type="ECO:0000256" key="1">
    <source>
        <dbReference type="ARBA" id="ARBA00004651"/>
    </source>
</evidence>
<dbReference type="EMBL" id="CP001016">
    <property type="protein sequence ID" value="ACB95372.1"/>
    <property type="molecule type" value="Genomic_DNA"/>
</dbReference>
<protein>
    <submittedName>
        <fullName evidence="10">ABC-2 type transporter</fullName>
    </submittedName>
</protein>
<evidence type="ECO:0000256" key="3">
    <source>
        <dbReference type="ARBA" id="ARBA00022448"/>
    </source>
</evidence>
<reference evidence="11" key="1">
    <citation type="submission" date="2008-03" db="EMBL/GenBank/DDBJ databases">
        <title>Complete sequence of chromosome of Beijerinckia indica subsp. indica ATCC 9039.</title>
        <authorList>
            <consortium name="US DOE Joint Genome Institute"/>
            <person name="Copeland A."/>
            <person name="Lucas S."/>
            <person name="Lapidus A."/>
            <person name="Glavina del Rio T."/>
            <person name="Dalin E."/>
            <person name="Tice H."/>
            <person name="Bruce D."/>
            <person name="Goodwin L."/>
            <person name="Pitluck S."/>
            <person name="LaButti K."/>
            <person name="Schmutz J."/>
            <person name="Larimer F."/>
            <person name="Land M."/>
            <person name="Hauser L."/>
            <person name="Kyrpides N."/>
            <person name="Mikhailova N."/>
            <person name="Dunfield P.F."/>
            <person name="Dedysh S.N."/>
            <person name="Liesack W."/>
            <person name="Saw J.H."/>
            <person name="Alam M."/>
            <person name="Chen Y."/>
            <person name="Murrell J.C."/>
            <person name="Richardson P."/>
        </authorList>
    </citation>
    <scope>NUCLEOTIDE SEQUENCE [LARGE SCALE GENOMIC DNA]</scope>
    <source>
        <strain evidence="11">ATCC 9039 / DSM 1715 / NCIMB 8712</strain>
    </source>
</reference>
<keyword evidence="3" id="KW-0813">Transport</keyword>
<dbReference type="InterPro" id="IPR013525">
    <property type="entry name" value="ABC2_TM"/>
</dbReference>
<evidence type="ECO:0000256" key="8">
    <source>
        <dbReference type="SAM" id="Phobius"/>
    </source>
</evidence>
<feature type="transmembrane region" description="Helical" evidence="8">
    <location>
        <begin position="371"/>
        <end position="389"/>
    </location>
</feature>